<keyword evidence="4 7" id="KW-0732">Signal</keyword>
<dbReference type="PANTHER" id="PTHR36307:SF1">
    <property type="entry name" value="FLAGELLA BASAL BODY P-RING FORMATION PROTEIN FLGA"/>
    <property type="match status" value="1"/>
</dbReference>
<keyword evidence="9" id="KW-0282">Flagellum</keyword>
<evidence type="ECO:0000256" key="1">
    <source>
        <dbReference type="ARBA" id="ARBA00004418"/>
    </source>
</evidence>
<feature type="signal peptide" evidence="7">
    <location>
        <begin position="1"/>
        <end position="49"/>
    </location>
</feature>
<sequence>MTTKIITYKIAYYKVILSMQSISKCRAFCKKFGKSIGFCLTFFSLYCSAATEQQIKDIQNAAEAHVKATLKTASSDKLELHAANLDSRIKATTCPSPLVTSSPSNSRSTTNITVLVECAEDNWRVYVPVRISLMRPLVTALRPLARGELVNKSDISISFVEQRAYRRFGFNQLDQVAGAKLKKNIRQGEVIERGDICVVCRNETVVIKAVKDGLVITTKGKSLSDGAQGEEVRVKNTKSNRIISAIVTGIAEVTVTF</sequence>
<evidence type="ECO:0000259" key="8">
    <source>
        <dbReference type="SMART" id="SM00858"/>
    </source>
</evidence>
<protein>
    <recommendedName>
        <fullName evidence="3">Flagella basal body P-ring formation protein FlgA</fullName>
    </recommendedName>
</protein>
<evidence type="ECO:0000256" key="6">
    <source>
        <dbReference type="ARBA" id="ARBA00025643"/>
    </source>
</evidence>
<dbReference type="InterPro" id="IPR013974">
    <property type="entry name" value="SAF"/>
</dbReference>
<dbReference type="GO" id="GO:0042597">
    <property type="term" value="C:periplasmic space"/>
    <property type="evidence" value="ECO:0007669"/>
    <property type="project" value="UniProtKB-SubCell"/>
</dbReference>
<proteinExistence type="inferred from homology"/>
<dbReference type="NCBIfam" id="TIGR03170">
    <property type="entry name" value="flgA_cterm"/>
    <property type="match status" value="1"/>
</dbReference>
<dbReference type="AlphaFoldDB" id="U4K7R8"/>
<evidence type="ECO:0000256" key="5">
    <source>
        <dbReference type="ARBA" id="ARBA00022764"/>
    </source>
</evidence>
<evidence type="ECO:0000313" key="10">
    <source>
        <dbReference type="Proteomes" id="UP000016895"/>
    </source>
</evidence>
<comment type="similarity">
    <text evidence="2">Belongs to the FlgA family.</text>
</comment>
<feature type="chain" id="PRO_5004651045" description="Flagella basal body P-ring formation protein FlgA" evidence="7">
    <location>
        <begin position="50"/>
        <end position="257"/>
    </location>
</feature>
<keyword evidence="5" id="KW-0574">Periplasm</keyword>
<accession>U4K7R8</accession>
<dbReference type="EMBL" id="FO203526">
    <property type="protein sequence ID" value="CCO58699.1"/>
    <property type="molecule type" value="Genomic_DNA"/>
</dbReference>
<dbReference type="InterPro" id="IPR039246">
    <property type="entry name" value="Flagellar_FlgA"/>
</dbReference>
<keyword evidence="9" id="KW-0969">Cilium</keyword>
<evidence type="ECO:0000256" key="4">
    <source>
        <dbReference type="ARBA" id="ARBA00022729"/>
    </source>
</evidence>
<dbReference type="STRING" id="28173.VIBNI_A2645"/>
<dbReference type="InterPro" id="IPR041231">
    <property type="entry name" value="FlgA_N"/>
</dbReference>
<evidence type="ECO:0000256" key="3">
    <source>
        <dbReference type="ARBA" id="ARBA00014754"/>
    </source>
</evidence>
<feature type="domain" description="SAF" evidence="8">
    <location>
        <begin position="135"/>
        <end position="197"/>
    </location>
</feature>
<dbReference type="Pfam" id="PF17656">
    <property type="entry name" value="ChapFlgA_N"/>
    <property type="match status" value="1"/>
</dbReference>
<dbReference type="Gene3D" id="3.90.1210.10">
    <property type="entry name" value="Antifreeze-like/N-acetylneuraminic acid synthase C-terminal domain"/>
    <property type="match status" value="1"/>
</dbReference>
<reference evidence="9 10" key="1">
    <citation type="journal article" date="2013" name="ISME J.">
        <title>Comparative genomics of pathogenic lineages of Vibrio nigripulchritudo identifies virulence-associated traits.</title>
        <authorList>
            <person name="Goudenege D."/>
            <person name="Labreuche Y."/>
            <person name="Krin E."/>
            <person name="Ansquer D."/>
            <person name="Mangenot S."/>
            <person name="Calteau A."/>
            <person name="Medigue C."/>
            <person name="Mazel D."/>
            <person name="Polz M.F."/>
            <person name="Le Roux F."/>
        </authorList>
    </citation>
    <scope>NUCLEOTIDE SEQUENCE [LARGE SCALE GENOMIC DNA]</scope>
    <source>
        <strain evidence="10">SnF1</strain>
    </source>
</reference>
<evidence type="ECO:0000256" key="2">
    <source>
        <dbReference type="ARBA" id="ARBA00010474"/>
    </source>
</evidence>
<gene>
    <name evidence="9" type="ORF">VIBNI_A2645</name>
</gene>
<evidence type="ECO:0000256" key="7">
    <source>
        <dbReference type="SAM" id="SignalP"/>
    </source>
</evidence>
<name>U4K7R8_9VIBR</name>
<dbReference type="CDD" id="cd11614">
    <property type="entry name" value="SAF_CpaB_FlgA_like"/>
    <property type="match status" value="1"/>
</dbReference>
<comment type="function">
    <text evidence="6">Involved in the assembly process of the P-ring formation. It may associate with FlgF on the rod constituting a structure essential for the P-ring assembly or may act as a modulator protein for the P-ring assembly.</text>
</comment>
<dbReference type="eggNOG" id="COG1261">
    <property type="taxonomic scope" value="Bacteria"/>
</dbReference>
<dbReference type="SMART" id="SM00858">
    <property type="entry name" value="SAF"/>
    <property type="match status" value="1"/>
</dbReference>
<dbReference type="Gene3D" id="2.30.30.760">
    <property type="match status" value="1"/>
</dbReference>
<dbReference type="PATRIC" id="fig|1260221.3.peg.2518"/>
<evidence type="ECO:0000313" key="9">
    <source>
        <dbReference type="EMBL" id="CCO58699.1"/>
    </source>
</evidence>
<dbReference type="Proteomes" id="UP000016895">
    <property type="component" value="Chromosome 1"/>
</dbReference>
<dbReference type="PANTHER" id="PTHR36307">
    <property type="entry name" value="FLAGELLA BASAL BODY P-RING FORMATION PROTEIN FLGA"/>
    <property type="match status" value="1"/>
</dbReference>
<dbReference type="KEGG" id="vni:VIBNI_A2645"/>
<dbReference type="InterPro" id="IPR017585">
    <property type="entry name" value="SAF_FlgA"/>
</dbReference>
<keyword evidence="10" id="KW-1185">Reference proteome</keyword>
<comment type="subcellular location">
    <subcellularLocation>
        <location evidence="1">Periplasm</location>
    </subcellularLocation>
</comment>
<keyword evidence="9" id="KW-0966">Cell projection</keyword>
<dbReference type="GO" id="GO:0044780">
    <property type="term" value="P:bacterial-type flagellum assembly"/>
    <property type="evidence" value="ECO:0007669"/>
    <property type="project" value="InterPro"/>
</dbReference>
<organism evidence="9 10">
    <name type="scientific">Vibrio nigripulchritudo</name>
    <dbReference type="NCBI Taxonomy" id="28173"/>
    <lineage>
        <taxon>Bacteria</taxon>
        <taxon>Pseudomonadati</taxon>
        <taxon>Pseudomonadota</taxon>
        <taxon>Gammaproteobacteria</taxon>
        <taxon>Vibrionales</taxon>
        <taxon>Vibrionaceae</taxon>
        <taxon>Vibrio</taxon>
    </lineage>
</organism>
<dbReference type="Pfam" id="PF13144">
    <property type="entry name" value="ChapFlgA"/>
    <property type="match status" value="1"/>
</dbReference>